<keyword evidence="1" id="KW-0472">Membrane</keyword>
<feature type="transmembrane region" description="Helical" evidence="1">
    <location>
        <begin position="15"/>
        <end position="34"/>
    </location>
</feature>
<dbReference type="EMBL" id="CP026538">
    <property type="protein sequence ID" value="QAZ68392.1"/>
    <property type="molecule type" value="Genomic_DNA"/>
</dbReference>
<keyword evidence="1" id="KW-1133">Transmembrane helix</keyword>
<dbReference type="NCBIfam" id="NF045712">
    <property type="entry name" value="sulf_resp_HmcD"/>
    <property type="match status" value="1"/>
</dbReference>
<proteinExistence type="predicted"/>
<dbReference type="InterPro" id="IPR054911">
    <property type="entry name" value="sulf_resp_HmcD"/>
</dbReference>
<keyword evidence="3" id="KW-1185">Reference proteome</keyword>
<evidence type="ECO:0000313" key="2">
    <source>
        <dbReference type="EMBL" id="QAZ68392.1"/>
    </source>
</evidence>
<evidence type="ECO:0008006" key="4">
    <source>
        <dbReference type="Google" id="ProtNLM"/>
    </source>
</evidence>
<name>A0A4V0YR32_9BACT</name>
<protein>
    <recommendedName>
        <fullName evidence="4">Hmc operon protein 4</fullName>
    </recommendedName>
</protein>
<dbReference type="OrthoDB" id="5460179at2"/>
<dbReference type="RefSeq" id="WP_006921815.1">
    <property type="nucleotide sequence ID" value="NZ_CP026538.1"/>
</dbReference>
<keyword evidence="1" id="KW-0812">Transmembrane</keyword>
<dbReference type="KEGG" id="dcb:C3Y92_14630"/>
<evidence type="ECO:0000256" key="1">
    <source>
        <dbReference type="SAM" id="Phobius"/>
    </source>
</evidence>
<accession>A0A4V0YR32</accession>
<evidence type="ECO:0000313" key="3">
    <source>
        <dbReference type="Proteomes" id="UP000293296"/>
    </source>
</evidence>
<dbReference type="AlphaFoldDB" id="A0A4V0YR32"/>
<dbReference type="Proteomes" id="UP000293296">
    <property type="component" value="Chromosome"/>
</dbReference>
<reference evidence="2 3" key="1">
    <citation type="submission" date="2018-02" db="EMBL/GenBank/DDBJ databases">
        <title>Genome sequence of Desulfovibrio carbinolicus DSM 3852.</title>
        <authorList>
            <person name="Wilbanks E."/>
            <person name="Skennerton C.T."/>
            <person name="Orphan V.J."/>
        </authorList>
    </citation>
    <scope>NUCLEOTIDE SEQUENCE [LARGE SCALE GENOMIC DNA]</scope>
    <source>
        <strain evidence="2 3">DSM 3852</strain>
    </source>
</reference>
<gene>
    <name evidence="2" type="ORF">C3Y92_14630</name>
</gene>
<sequence length="44" mass="5394">MFNTLQDLMLHNKSITYVLMGVVLICFVGFWHFLTDKEERKRRY</sequence>
<organism evidence="2 3">
    <name type="scientific">Solidesulfovibrio carbinolicus</name>
    <dbReference type="NCBI Taxonomy" id="296842"/>
    <lineage>
        <taxon>Bacteria</taxon>
        <taxon>Pseudomonadati</taxon>
        <taxon>Thermodesulfobacteriota</taxon>
        <taxon>Desulfovibrionia</taxon>
        <taxon>Desulfovibrionales</taxon>
        <taxon>Desulfovibrionaceae</taxon>
        <taxon>Solidesulfovibrio</taxon>
    </lineage>
</organism>